<dbReference type="Gene3D" id="3.20.20.30">
    <property type="entry name" value="Luciferase-like domain"/>
    <property type="match status" value="1"/>
</dbReference>
<evidence type="ECO:0000313" key="4">
    <source>
        <dbReference type="EMBL" id="CAB4763869.1"/>
    </source>
</evidence>
<dbReference type="Pfam" id="PF00296">
    <property type="entry name" value="Bac_luciferase"/>
    <property type="match status" value="1"/>
</dbReference>
<dbReference type="EMBL" id="CAFBQF010000002">
    <property type="protein sequence ID" value="CAB5044216.1"/>
    <property type="molecule type" value="Genomic_DNA"/>
</dbReference>
<keyword evidence="1" id="KW-0560">Oxidoreductase</keyword>
<dbReference type="EMBL" id="CAEZZQ010000002">
    <property type="protein sequence ID" value="CAB4763869.1"/>
    <property type="molecule type" value="Genomic_DNA"/>
</dbReference>
<organism evidence="5">
    <name type="scientific">freshwater metagenome</name>
    <dbReference type="NCBI Taxonomy" id="449393"/>
    <lineage>
        <taxon>unclassified sequences</taxon>
        <taxon>metagenomes</taxon>
        <taxon>ecological metagenomes</taxon>
    </lineage>
</organism>
<feature type="domain" description="Luciferase-like" evidence="2">
    <location>
        <begin position="18"/>
        <end position="303"/>
    </location>
</feature>
<dbReference type="EMBL" id="CAFBQA010000002">
    <property type="protein sequence ID" value="CAB5033404.1"/>
    <property type="molecule type" value="Genomic_DNA"/>
</dbReference>
<name>A0A6J7EUG0_9ZZZZ</name>
<gene>
    <name evidence="3" type="ORF">UFOPK2593_00019</name>
    <name evidence="4" type="ORF">UFOPK2894_00062</name>
    <name evidence="5" type="ORF">UFOPK3492_00019</name>
    <name evidence="6" type="ORF">UFOPK4234_00061</name>
    <name evidence="7" type="ORF">UFOPK4295_00087</name>
</gene>
<accession>A0A6J7EUG0</accession>
<evidence type="ECO:0000313" key="5">
    <source>
        <dbReference type="EMBL" id="CAB4887292.1"/>
    </source>
</evidence>
<dbReference type="InterPro" id="IPR011251">
    <property type="entry name" value="Luciferase-like_dom"/>
</dbReference>
<dbReference type="PANTHER" id="PTHR43244:SF1">
    <property type="entry name" value="5,10-METHYLENETETRAHYDROMETHANOPTERIN REDUCTASE"/>
    <property type="match status" value="1"/>
</dbReference>
<evidence type="ECO:0000259" key="2">
    <source>
        <dbReference type="Pfam" id="PF00296"/>
    </source>
</evidence>
<dbReference type="SUPFAM" id="SSF51679">
    <property type="entry name" value="Bacterial luciferase-like"/>
    <property type="match status" value="1"/>
</dbReference>
<evidence type="ECO:0000256" key="1">
    <source>
        <dbReference type="ARBA" id="ARBA00023002"/>
    </source>
</evidence>
<evidence type="ECO:0000313" key="3">
    <source>
        <dbReference type="EMBL" id="CAB4690576.1"/>
    </source>
</evidence>
<dbReference type="PANTHER" id="PTHR43244">
    <property type="match status" value="1"/>
</dbReference>
<proteinExistence type="predicted"/>
<dbReference type="GO" id="GO:0016705">
    <property type="term" value="F:oxidoreductase activity, acting on paired donors, with incorporation or reduction of molecular oxygen"/>
    <property type="evidence" value="ECO:0007669"/>
    <property type="project" value="InterPro"/>
</dbReference>
<dbReference type="CDD" id="cd01097">
    <property type="entry name" value="Tetrahydromethanopterin_reductase"/>
    <property type="match status" value="1"/>
</dbReference>
<dbReference type="AlphaFoldDB" id="A0A6J7EUG0"/>
<dbReference type="InterPro" id="IPR036661">
    <property type="entry name" value="Luciferase-like_sf"/>
</dbReference>
<reference evidence="5" key="1">
    <citation type="submission" date="2020-05" db="EMBL/GenBank/DDBJ databases">
        <authorList>
            <person name="Chiriac C."/>
            <person name="Salcher M."/>
            <person name="Ghai R."/>
            <person name="Kavagutti S V."/>
        </authorList>
    </citation>
    <scope>NUCLEOTIDE SEQUENCE</scope>
</reference>
<sequence>MMYMESLGANRMRLGIVLLPSIPMSQILELAIAAESRGVQFLGLGDSQILWRDPYVTMALAASQTNSIQLGPFVTNVQTRHPSVTANAMSTLNELAPDRFFLGLGYGDSALKTIGLKKSTRPELKQSVDMMRGIWAGESVEIGGVSAKTWARWENPQIWWAADGPLSCEQAGAEAEVVIANGLMVTSHMEYMRSSIRKGALDAGRSTVPTVAFHTGIIIDDDGLQARKAARPYLVRTLCHELETWLPGWSSAQRAEFVQKYEYMDHLKESNKMAEFVPDELIDFKVIAGTPEFCAERIQWAADQGNELISMVILGDIVKNVRYLLEKVLPILGIAPRV</sequence>
<evidence type="ECO:0000313" key="6">
    <source>
        <dbReference type="EMBL" id="CAB5033404.1"/>
    </source>
</evidence>
<protein>
    <submittedName>
        <fullName evidence="5">Unannotated protein</fullName>
    </submittedName>
</protein>
<dbReference type="EMBL" id="CAFBMD010000001">
    <property type="protein sequence ID" value="CAB4887292.1"/>
    <property type="molecule type" value="Genomic_DNA"/>
</dbReference>
<dbReference type="EMBL" id="CAEZXW010000001">
    <property type="protein sequence ID" value="CAB4690576.1"/>
    <property type="molecule type" value="Genomic_DNA"/>
</dbReference>
<evidence type="ECO:0000313" key="7">
    <source>
        <dbReference type="EMBL" id="CAB5044216.1"/>
    </source>
</evidence>
<dbReference type="InterPro" id="IPR050564">
    <property type="entry name" value="F420-G6PD/mer"/>
</dbReference>